<keyword evidence="3" id="KW-0808">Transferase</keyword>
<dbReference type="CDD" id="cd03819">
    <property type="entry name" value="GT4_WavL-like"/>
    <property type="match status" value="1"/>
</dbReference>
<dbReference type="Proteomes" id="UP000241762">
    <property type="component" value="Chromosome"/>
</dbReference>
<evidence type="ECO:0000259" key="1">
    <source>
        <dbReference type="Pfam" id="PF00534"/>
    </source>
</evidence>
<evidence type="ECO:0000313" key="3">
    <source>
        <dbReference type="EMBL" id="AVP87854.1"/>
    </source>
</evidence>
<keyword evidence="4" id="KW-1185">Reference proteome</keyword>
<dbReference type="GO" id="GO:0016757">
    <property type="term" value="F:glycosyltransferase activity"/>
    <property type="evidence" value="ECO:0007669"/>
    <property type="project" value="InterPro"/>
</dbReference>
<dbReference type="PANTHER" id="PTHR12526">
    <property type="entry name" value="GLYCOSYLTRANSFERASE"/>
    <property type="match status" value="1"/>
</dbReference>
<dbReference type="RefSeq" id="WP_106874697.1">
    <property type="nucleotide sequence ID" value="NZ_CP027845.1"/>
</dbReference>
<dbReference type="Gene3D" id="3.40.50.2000">
    <property type="entry name" value="Glycogen Phosphorylase B"/>
    <property type="match status" value="2"/>
</dbReference>
<organism evidence="3 4">
    <name type="scientific">Candidatus Phycorickettsia trachydisci</name>
    <dbReference type="NCBI Taxonomy" id="2115978"/>
    <lineage>
        <taxon>Bacteria</taxon>
        <taxon>Pseudomonadati</taxon>
        <taxon>Pseudomonadota</taxon>
        <taxon>Alphaproteobacteria</taxon>
        <taxon>Rickettsiales</taxon>
        <taxon>Rickettsiaceae</taxon>
        <taxon>Candidatus Phycorickettsia</taxon>
    </lineage>
</organism>
<dbReference type="InterPro" id="IPR001296">
    <property type="entry name" value="Glyco_trans_1"/>
</dbReference>
<accession>A0A2P1P9B1</accession>
<proteinExistence type="predicted"/>
<gene>
    <name evidence="3" type="ORF">phytr_9260</name>
</gene>
<dbReference type="PANTHER" id="PTHR12526:SF630">
    <property type="entry name" value="GLYCOSYLTRANSFERASE"/>
    <property type="match status" value="1"/>
</dbReference>
<dbReference type="InterPro" id="IPR028098">
    <property type="entry name" value="Glyco_trans_4-like_N"/>
</dbReference>
<feature type="domain" description="Glycosyl transferase family 1" evidence="1">
    <location>
        <begin position="186"/>
        <end position="334"/>
    </location>
</feature>
<dbReference type="Pfam" id="PF13439">
    <property type="entry name" value="Glyco_transf_4"/>
    <property type="match status" value="1"/>
</dbReference>
<sequence length="371" mass="41363">MATILQVLPSMVSGGVERGVIDIAKFLAKQGHRSLVLSSGGPMTTQLEEAGIQHITLNVASKNPLVIWKNIEAISNIIRDLEVNIVHARSRAPAWSCYYACRRAKVKFVTTVHGVYNTNFFKNFYNSIMTKGDEVIAVSNWVKDYLTGNYDICEDKITVIHRGTDIDYFNPQNIDQNKLKAMKIAYGVPEGACVLLLPGRLTEWKGHKILLDALSKLKKESFYCLIVGDKNKRPDYVAELQKNIELLKLSVKIFDTEQDMAHLYALSDIVISPSTRPEAFGRVITEAQSMSKLVIASNIGGAAETIQNEVNGFHFSCGNAGDLSDKISYALNILGTTKHAEIITEARNCVLSNYSLQKMQEKTLEIYQRLL</sequence>
<dbReference type="SUPFAM" id="SSF53756">
    <property type="entry name" value="UDP-Glycosyltransferase/glycogen phosphorylase"/>
    <property type="match status" value="1"/>
</dbReference>
<protein>
    <submittedName>
        <fullName evidence="3">Glycosyltransferase</fullName>
    </submittedName>
</protein>
<feature type="domain" description="Glycosyltransferase subfamily 4-like N-terminal" evidence="2">
    <location>
        <begin position="14"/>
        <end position="167"/>
    </location>
</feature>
<name>A0A2P1P9B1_9RICK</name>
<dbReference type="EMBL" id="CP027845">
    <property type="protein sequence ID" value="AVP87854.1"/>
    <property type="molecule type" value="Genomic_DNA"/>
</dbReference>
<dbReference type="AlphaFoldDB" id="A0A2P1P9B1"/>
<evidence type="ECO:0000259" key="2">
    <source>
        <dbReference type="Pfam" id="PF13439"/>
    </source>
</evidence>
<dbReference type="OrthoDB" id="5147801at2"/>
<dbReference type="Pfam" id="PF00534">
    <property type="entry name" value="Glycos_transf_1"/>
    <property type="match status" value="1"/>
</dbReference>
<evidence type="ECO:0000313" key="4">
    <source>
        <dbReference type="Proteomes" id="UP000241762"/>
    </source>
</evidence>
<dbReference type="KEGG" id="ptc:phytr_9260"/>
<reference evidence="3 4" key="1">
    <citation type="submission" date="2018-03" db="EMBL/GenBank/DDBJ databases">
        <title>A gene transfer event suggests a long-term partnership between eustigmatophyte algae and a novel lineage of endosymbiotic bacteria.</title>
        <authorList>
            <person name="Yurchenko T."/>
            <person name="Sevcikova T."/>
            <person name="Pribyl P."/>
            <person name="El Karkouri K."/>
            <person name="Klimes V."/>
            <person name="Amaral R."/>
            <person name="Zbrankova V."/>
            <person name="Kim E."/>
            <person name="Raoult D."/>
            <person name="Santos L.M.A."/>
            <person name="Elias M."/>
        </authorList>
    </citation>
    <scope>NUCLEOTIDE SEQUENCE [LARGE SCALE GENOMIC DNA]</scope>
    <source>
        <strain evidence="3">CCALA 838</strain>
    </source>
</reference>